<feature type="signal peptide" evidence="1">
    <location>
        <begin position="1"/>
        <end position="28"/>
    </location>
</feature>
<feature type="chain" id="PRO_5038506132" evidence="1">
    <location>
        <begin position="29"/>
        <end position="253"/>
    </location>
</feature>
<dbReference type="EMBL" id="JADKFW010000009">
    <property type="protein sequence ID" value="MBK9718282.1"/>
    <property type="molecule type" value="Genomic_DNA"/>
</dbReference>
<sequence>MKNIFSLKNLSIAFLFMFCAFWTRMSYAQVGTVGSWGPDYEVIAKCVDSANLGTNYISYFEIATIRAGQTTVYATYRSNGSTFTPPTGKIIIGSCPASVTVTPDSIRTIGILALCDFAGTTATPFYRIVQRVYWPSGGAGTVNILSTIGTNGAPYTVTGTVQDGPCFLYSTTTAHNRSNITGSITYAGPWESWEVNNVGTALGTITLNGAATDIYPGESVGCKTWTDPVTKIVHKCPSIVVNSSSTIFNIIRR</sequence>
<evidence type="ECO:0000256" key="1">
    <source>
        <dbReference type="SAM" id="SignalP"/>
    </source>
</evidence>
<reference evidence="2 3" key="1">
    <citation type="submission" date="2020-10" db="EMBL/GenBank/DDBJ databases">
        <title>Connecting structure to function with the recovery of over 1000 high-quality activated sludge metagenome-assembled genomes encoding full-length rRNA genes using long-read sequencing.</title>
        <authorList>
            <person name="Singleton C.M."/>
            <person name="Petriglieri F."/>
            <person name="Kristensen J.M."/>
            <person name="Kirkegaard R.H."/>
            <person name="Michaelsen T.Y."/>
            <person name="Andersen M.H."/>
            <person name="Karst S.M."/>
            <person name="Dueholm M.S."/>
            <person name="Nielsen P.H."/>
            <person name="Albertsen M."/>
        </authorList>
    </citation>
    <scope>NUCLEOTIDE SEQUENCE [LARGE SCALE GENOMIC DNA]</scope>
    <source>
        <strain evidence="2">Ribe_18-Q3-R11-54_BAT3C.373</strain>
    </source>
</reference>
<proteinExistence type="predicted"/>
<comment type="caution">
    <text evidence="2">The sequence shown here is derived from an EMBL/GenBank/DDBJ whole genome shotgun (WGS) entry which is preliminary data.</text>
</comment>
<name>A0A9D7SAW3_9BACT</name>
<dbReference type="Proteomes" id="UP000808349">
    <property type="component" value="Unassembled WGS sequence"/>
</dbReference>
<protein>
    <submittedName>
        <fullName evidence="2">Uncharacterized protein</fullName>
    </submittedName>
</protein>
<evidence type="ECO:0000313" key="3">
    <source>
        <dbReference type="Proteomes" id="UP000808349"/>
    </source>
</evidence>
<gene>
    <name evidence="2" type="ORF">IPO85_12380</name>
</gene>
<keyword evidence="1" id="KW-0732">Signal</keyword>
<dbReference type="AlphaFoldDB" id="A0A9D7SAW3"/>
<accession>A0A9D7SAW3</accession>
<organism evidence="2 3">
    <name type="scientific">Candidatus Defluviibacterium haderslevense</name>
    <dbReference type="NCBI Taxonomy" id="2981993"/>
    <lineage>
        <taxon>Bacteria</taxon>
        <taxon>Pseudomonadati</taxon>
        <taxon>Bacteroidota</taxon>
        <taxon>Saprospiria</taxon>
        <taxon>Saprospirales</taxon>
        <taxon>Saprospiraceae</taxon>
        <taxon>Candidatus Defluviibacterium</taxon>
    </lineage>
</organism>
<evidence type="ECO:0000313" key="2">
    <source>
        <dbReference type="EMBL" id="MBK9718282.1"/>
    </source>
</evidence>